<dbReference type="EMBL" id="CP144746">
    <property type="protein sequence ID" value="WVZ58827.1"/>
    <property type="molecule type" value="Genomic_DNA"/>
</dbReference>
<dbReference type="AlphaFoldDB" id="A0AAQ3WEE5"/>
<organism evidence="1 2">
    <name type="scientific">Paspalum notatum var. saurae</name>
    <dbReference type="NCBI Taxonomy" id="547442"/>
    <lineage>
        <taxon>Eukaryota</taxon>
        <taxon>Viridiplantae</taxon>
        <taxon>Streptophyta</taxon>
        <taxon>Embryophyta</taxon>
        <taxon>Tracheophyta</taxon>
        <taxon>Spermatophyta</taxon>
        <taxon>Magnoliopsida</taxon>
        <taxon>Liliopsida</taxon>
        <taxon>Poales</taxon>
        <taxon>Poaceae</taxon>
        <taxon>PACMAD clade</taxon>
        <taxon>Panicoideae</taxon>
        <taxon>Andropogonodae</taxon>
        <taxon>Paspaleae</taxon>
        <taxon>Paspalinae</taxon>
        <taxon>Paspalum</taxon>
    </lineage>
</organism>
<gene>
    <name evidence="1" type="ORF">U9M48_009055</name>
</gene>
<name>A0AAQ3WEE5_PASNO</name>
<evidence type="ECO:0000313" key="1">
    <source>
        <dbReference type="EMBL" id="WVZ58827.1"/>
    </source>
</evidence>
<dbReference type="Proteomes" id="UP001341281">
    <property type="component" value="Chromosome 02"/>
</dbReference>
<protein>
    <submittedName>
        <fullName evidence="1">Uncharacterized protein</fullName>
    </submittedName>
</protein>
<reference evidence="1 2" key="1">
    <citation type="submission" date="2024-02" db="EMBL/GenBank/DDBJ databases">
        <title>High-quality chromosome-scale genome assembly of Pensacola bahiagrass (Paspalum notatum Flugge var. saurae).</title>
        <authorList>
            <person name="Vega J.M."/>
            <person name="Podio M."/>
            <person name="Orjuela J."/>
            <person name="Siena L.A."/>
            <person name="Pessino S.C."/>
            <person name="Combes M.C."/>
            <person name="Mariac C."/>
            <person name="Albertini E."/>
            <person name="Pupilli F."/>
            <person name="Ortiz J.P.A."/>
            <person name="Leblanc O."/>
        </authorList>
    </citation>
    <scope>NUCLEOTIDE SEQUENCE [LARGE SCALE GENOMIC DNA]</scope>
    <source>
        <strain evidence="1">R1</strain>
        <tissue evidence="1">Leaf</tissue>
    </source>
</reference>
<evidence type="ECO:0000313" key="2">
    <source>
        <dbReference type="Proteomes" id="UP001341281"/>
    </source>
</evidence>
<sequence>MRLPQAASLSAVVGLASTSPIAHAPTVLGSSAGDLLERVVLALAPTLLRPGRAQRTCRPCPYCHSPLRTWSRRPSGAALPRRSSPYPTSYSMAIARAARGGCGAVSGVGADRARQRQPRTAEGAWVERAHCSSEGAVYHGVGDAGRAPLPWRGHDWPRLARDVHGDGGAGRAELLQPQRLGRGSHGGHGESAVARAARNSTAAGVWVEHACCNEVGRSLSVVGRGG</sequence>
<proteinExistence type="predicted"/>
<accession>A0AAQ3WEE5</accession>
<keyword evidence="2" id="KW-1185">Reference proteome</keyword>